<organism evidence="2 3">
    <name type="scientific">Magnaporthiopsis poae (strain ATCC 64411 / 73-15)</name>
    <name type="common">Kentucky bluegrass fungus</name>
    <name type="synonym">Magnaporthe poae</name>
    <dbReference type="NCBI Taxonomy" id="644358"/>
    <lineage>
        <taxon>Eukaryota</taxon>
        <taxon>Fungi</taxon>
        <taxon>Dikarya</taxon>
        <taxon>Ascomycota</taxon>
        <taxon>Pezizomycotina</taxon>
        <taxon>Sordariomycetes</taxon>
        <taxon>Sordariomycetidae</taxon>
        <taxon>Magnaporthales</taxon>
        <taxon>Magnaporthaceae</taxon>
        <taxon>Magnaporthiopsis</taxon>
    </lineage>
</organism>
<evidence type="ECO:0000313" key="1">
    <source>
        <dbReference type="EMBL" id="KLU81182.1"/>
    </source>
</evidence>
<reference evidence="3" key="2">
    <citation type="submission" date="2010-05" db="EMBL/GenBank/DDBJ databases">
        <title>The genome sequence of Magnaporthe poae strain ATCC 64411.</title>
        <authorList>
            <person name="Ma L.-J."/>
            <person name="Dead R."/>
            <person name="Young S."/>
            <person name="Zeng Q."/>
            <person name="Koehrsen M."/>
            <person name="Alvarado L."/>
            <person name="Berlin A."/>
            <person name="Chapman S.B."/>
            <person name="Chen Z."/>
            <person name="Freedman E."/>
            <person name="Gellesch M."/>
            <person name="Goldberg J."/>
            <person name="Griggs A."/>
            <person name="Gujja S."/>
            <person name="Heilman E.R."/>
            <person name="Heiman D."/>
            <person name="Hepburn T."/>
            <person name="Howarth C."/>
            <person name="Jen D."/>
            <person name="Larson L."/>
            <person name="Mehta T."/>
            <person name="Neiman D."/>
            <person name="Pearson M."/>
            <person name="Roberts A."/>
            <person name="Saif S."/>
            <person name="Shea T."/>
            <person name="Shenoy N."/>
            <person name="Sisk P."/>
            <person name="Stolte C."/>
            <person name="Sykes S."/>
            <person name="Walk T."/>
            <person name="White J."/>
            <person name="Yandava C."/>
            <person name="Haas B."/>
            <person name="Nusbaum C."/>
            <person name="Birren B."/>
        </authorList>
    </citation>
    <scope>NUCLEOTIDE SEQUENCE [LARGE SCALE GENOMIC DNA]</scope>
    <source>
        <strain evidence="3">ATCC 64411 / 73-15</strain>
    </source>
</reference>
<dbReference type="VEuPathDB" id="FungiDB:MAPG_00276"/>
<dbReference type="EMBL" id="GL876966">
    <property type="protein sequence ID" value="KLU81182.1"/>
    <property type="molecule type" value="Genomic_DNA"/>
</dbReference>
<reference evidence="2" key="4">
    <citation type="journal article" date="2015" name="G3 (Bethesda)">
        <title>Genome sequences of three phytopathogenic species of the Magnaporthaceae family of fungi.</title>
        <authorList>
            <person name="Okagaki L.H."/>
            <person name="Nunes C.C."/>
            <person name="Sailsbery J."/>
            <person name="Clay B."/>
            <person name="Brown D."/>
            <person name="John T."/>
            <person name="Oh Y."/>
            <person name="Young N."/>
            <person name="Fitzgerald M."/>
            <person name="Haas B.J."/>
            <person name="Zeng Q."/>
            <person name="Young S."/>
            <person name="Adiconis X."/>
            <person name="Fan L."/>
            <person name="Levin J.Z."/>
            <person name="Mitchell T.K."/>
            <person name="Okubara P.A."/>
            <person name="Farman M.L."/>
            <person name="Kohn L.M."/>
            <person name="Birren B."/>
            <person name="Ma L.-J."/>
            <person name="Dean R.A."/>
        </authorList>
    </citation>
    <scope>NUCLEOTIDE SEQUENCE</scope>
    <source>
        <strain evidence="2">ATCC 64411 / 73-15</strain>
    </source>
</reference>
<reference evidence="1" key="3">
    <citation type="submission" date="2011-03" db="EMBL/GenBank/DDBJ databases">
        <title>Annotation of Magnaporthe poae ATCC 64411.</title>
        <authorList>
            <person name="Ma L.-J."/>
            <person name="Dead R."/>
            <person name="Young S.K."/>
            <person name="Zeng Q."/>
            <person name="Gargeya S."/>
            <person name="Fitzgerald M."/>
            <person name="Haas B."/>
            <person name="Abouelleil A."/>
            <person name="Alvarado L."/>
            <person name="Arachchi H.M."/>
            <person name="Berlin A."/>
            <person name="Brown A."/>
            <person name="Chapman S.B."/>
            <person name="Chen Z."/>
            <person name="Dunbar C."/>
            <person name="Freedman E."/>
            <person name="Gearin G."/>
            <person name="Gellesch M."/>
            <person name="Goldberg J."/>
            <person name="Griggs A."/>
            <person name="Gujja S."/>
            <person name="Heiman D."/>
            <person name="Howarth C."/>
            <person name="Larson L."/>
            <person name="Lui A."/>
            <person name="MacDonald P.J.P."/>
            <person name="Mehta T."/>
            <person name="Montmayeur A."/>
            <person name="Murphy C."/>
            <person name="Neiman D."/>
            <person name="Pearson M."/>
            <person name="Priest M."/>
            <person name="Roberts A."/>
            <person name="Saif S."/>
            <person name="Shea T."/>
            <person name="Shenoy N."/>
            <person name="Sisk P."/>
            <person name="Stolte C."/>
            <person name="Sykes S."/>
            <person name="Yandava C."/>
            <person name="Wortman J."/>
            <person name="Nusbaum C."/>
            <person name="Birren B."/>
        </authorList>
    </citation>
    <scope>NUCLEOTIDE SEQUENCE</scope>
    <source>
        <strain evidence="1">ATCC 64411</strain>
    </source>
</reference>
<reference evidence="1" key="1">
    <citation type="submission" date="2010-05" db="EMBL/GenBank/DDBJ databases">
        <title>The Genome Sequence of Magnaporthe poae strain ATCC 64411.</title>
        <authorList>
            <consortium name="The Broad Institute Genome Sequencing Platform"/>
            <consortium name="Broad Institute Genome Sequencing Center for Infectious Disease"/>
            <person name="Ma L.-J."/>
            <person name="Dead R."/>
            <person name="Young S."/>
            <person name="Zeng Q."/>
            <person name="Koehrsen M."/>
            <person name="Alvarado L."/>
            <person name="Berlin A."/>
            <person name="Chapman S.B."/>
            <person name="Chen Z."/>
            <person name="Freedman E."/>
            <person name="Gellesch M."/>
            <person name="Goldberg J."/>
            <person name="Griggs A."/>
            <person name="Gujja S."/>
            <person name="Heilman E.R."/>
            <person name="Heiman D."/>
            <person name="Hepburn T."/>
            <person name="Howarth C."/>
            <person name="Jen D."/>
            <person name="Larson L."/>
            <person name="Mehta T."/>
            <person name="Neiman D."/>
            <person name="Pearson M."/>
            <person name="Roberts A."/>
            <person name="Saif S."/>
            <person name="Shea T."/>
            <person name="Shenoy N."/>
            <person name="Sisk P."/>
            <person name="Stolte C."/>
            <person name="Sykes S."/>
            <person name="Walk T."/>
            <person name="White J."/>
            <person name="Yandava C."/>
            <person name="Haas B."/>
            <person name="Nusbaum C."/>
            <person name="Birren B."/>
        </authorList>
    </citation>
    <scope>NUCLEOTIDE SEQUENCE</scope>
    <source>
        <strain evidence="1">ATCC 64411</strain>
    </source>
</reference>
<evidence type="ECO:0000313" key="3">
    <source>
        <dbReference type="Proteomes" id="UP000011715"/>
    </source>
</evidence>
<keyword evidence="3" id="KW-1185">Reference proteome</keyword>
<sequence length="110" mass="11654">MPPVARSQHPVGKSMTGGVLWKAVFDAAIRKGVSRAARRTRIGLPLRALCFKSLTSRSRRLASTCHGPYALWAARRGWHEADQAATAVGLCGLASTRLAGPPSGCALTVM</sequence>
<evidence type="ECO:0000313" key="2">
    <source>
        <dbReference type="EnsemblFungi" id="MAPG_00276T0"/>
    </source>
</evidence>
<dbReference type="EMBL" id="ADBL01000062">
    <property type="status" value="NOT_ANNOTATED_CDS"/>
    <property type="molecule type" value="Genomic_DNA"/>
</dbReference>
<reference evidence="2" key="5">
    <citation type="submission" date="2015-06" db="UniProtKB">
        <authorList>
            <consortium name="EnsemblFungi"/>
        </authorList>
    </citation>
    <scope>IDENTIFICATION</scope>
    <source>
        <strain evidence="2">ATCC 64411</strain>
    </source>
</reference>
<dbReference type="AlphaFoldDB" id="A0A0C4DKK1"/>
<proteinExistence type="predicted"/>
<dbReference type="Proteomes" id="UP000011715">
    <property type="component" value="Unassembled WGS sequence"/>
</dbReference>
<gene>
    <name evidence="1" type="ORF">MAPG_00276</name>
</gene>
<accession>A0A0C4DKK1</accession>
<protein>
    <submittedName>
        <fullName evidence="1 2">Uncharacterized protein</fullName>
    </submittedName>
</protein>
<dbReference type="EnsemblFungi" id="MAPG_00276T0">
    <property type="protein sequence ID" value="MAPG_00276T0"/>
    <property type="gene ID" value="MAPG_00276"/>
</dbReference>
<name>A0A0C4DKK1_MAGP6</name>